<dbReference type="Pfam" id="PF23726">
    <property type="entry name" value="Beta-prop_RSE1_2nd"/>
    <property type="match status" value="1"/>
</dbReference>
<evidence type="ECO:0000256" key="3">
    <source>
        <dbReference type="ARBA" id="ARBA00022728"/>
    </source>
</evidence>
<dbReference type="EMBL" id="LSSM01003208">
    <property type="protein sequence ID" value="OMJ18678.1"/>
    <property type="molecule type" value="Genomic_DNA"/>
</dbReference>
<protein>
    <submittedName>
        <fullName evidence="10">Splicing factor 3B subunit 3</fullName>
    </submittedName>
</protein>
<evidence type="ECO:0000256" key="1">
    <source>
        <dbReference type="ARBA" id="ARBA00004123"/>
    </source>
</evidence>
<keyword evidence="11" id="KW-1185">Reference proteome</keyword>
<evidence type="ECO:0000256" key="2">
    <source>
        <dbReference type="ARBA" id="ARBA00022664"/>
    </source>
</evidence>
<keyword evidence="3" id="KW-0747">Spliceosome</keyword>
<keyword evidence="5" id="KW-0539">Nucleus</keyword>
<reference evidence="11" key="1">
    <citation type="submission" date="2017-01" db="EMBL/GenBank/DDBJ databases">
        <authorList>
            <person name="Wang Y."/>
            <person name="White M."/>
            <person name="Kvist S."/>
            <person name="Moncalvo J.-M."/>
        </authorList>
    </citation>
    <scope>NUCLEOTIDE SEQUENCE [LARGE SCALE GENOMIC DNA]</scope>
    <source>
        <strain evidence="11">ID-206-W2</strain>
    </source>
</reference>
<keyword evidence="2" id="KW-0507">mRNA processing</keyword>
<evidence type="ECO:0000256" key="6">
    <source>
        <dbReference type="ARBA" id="ARBA00038266"/>
    </source>
</evidence>
<dbReference type="GO" id="GO:0008380">
    <property type="term" value="P:RNA splicing"/>
    <property type="evidence" value="ECO:0007669"/>
    <property type="project" value="UniProtKB-KW"/>
</dbReference>
<name>A0A1R1XVN8_9FUNG</name>
<feature type="domain" description="RSE1/DDB1/CPSF1 first beta-propeller" evidence="8">
    <location>
        <begin position="13"/>
        <end position="366"/>
    </location>
</feature>
<dbReference type="GO" id="GO:0005681">
    <property type="term" value="C:spliceosomal complex"/>
    <property type="evidence" value="ECO:0007669"/>
    <property type="project" value="UniProtKB-KW"/>
</dbReference>
<keyword evidence="4" id="KW-0508">mRNA splicing</keyword>
<dbReference type="Gene3D" id="2.130.10.10">
    <property type="entry name" value="YVTN repeat-like/Quinoprotein amine dehydrogenase"/>
    <property type="match status" value="3"/>
</dbReference>
<dbReference type="FunFam" id="2.130.10.10:FF:001143">
    <property type="entry name" value="Pre-mRNA-splicing factor rse-1, putative"/>
    <property type="match status" value="1"/>
</dbReference>
<dbReference type="PANTHER" id="PTHR10644">
    <property type="entry name" value="DNA REPAIR/RNA PROCESSING CPSF FAMILY"/>
    <property type="match status" value="1"/>
</dbReference>
<comment type="subcellular location">
    <subcellularLocation>
        <location evidence="1">Nucleus</location>
    </subcellularLocation>
</comment>
<dbReference type="InterPro" id="IPR050358">
    <property type="entry name" value="RSE1/DDB1/CFT1"/>
</dbReference>
<accession>A0A1R1XVN8</accession>
<evidence type="ECO:0000313" key="10">
    <source>
        <dbReference type="EMBL" id="OMJ18678.1"/>
    </source>
</evidence>
<dbReference type="InterPro" id="IPR015943">
    <property type="entry name" value="WD40/YVTN_repeat-like_dom_sf"/>
</dbReference>
<dbReference type="GO" id="GO:0003676">
    <property type="term" value="F:nucleic acid binding"/>
    <property type="evidence" value="ECO:0007669"/>
    <property type="project" value="InterPro"/>
</dbReference>
<comment type="similarity">
    <text evidence="6">Belongs to the RSE1 family.</text>
</comment>
<dbReference type="InterPro" id="IPR018846">
    <property type="entry name" value="Beta-prop_RSE1/DDB1/CPSF1_1st"/>
</dbReference>
<dbReference type="Pfam" id="PF10433">
    <property type="entry name" value="Beta-prop_RSE1_1st"/>
    <property type="match status" value="1"/>
</dbReference>
<feature type="domain" description="RSE1/DDB1/CPSF1 second beta-propeller" evidence="9">
    <location>
        <begin position="452"/>
        <end position="782"/>
    </location>
</feature>
<evidence type="ECO:0000256" key="4">
    <source>
        <dbReference type="ARBA" id="ARBA00023187"/>
    </source>
</evidence>
<gene>
    <name evidence="10" type="ORF">AYI69_g6912</name>
</gene>
<evidence type="ECO:0000259" key="8">
    <source>
        <dbReference type="Pfam" id="PF10433"/>
    </source>
</evidence>
<evidence type="ECO:0000259" key="7">
    <source>
        <dbReference type="Pfam" id="PF03178"/>
    </source>
</evidence>
<evidence type="ECO:0000259" key="9">
    <source>
        <dbReference type="Pfam" id="PF23726"/>
    </source>
</evidence>
<evidence type="ECO:0000313" key="11">
    <source>
        <dbReference type="Proteomes" id="UP000187429"/>
    </source>
</evidence>
<dbReference type="Pfam" id="PF03178">
    <property type="entry name" value="CPSF_A"/>
    <property type="match status" value="1"/>
</dbReference>
<sequence>MHLYNSELQSTTAIEHAIVGNFSGNKEQELVLGRNDRIELWKVNPKTGKLSSIVSENVFGKIRSLIPFKLTGTIKDYIVVGSDSGAITIFEYLPAPKKFVTVQQEIYGKSGFRRTVPGQYLTFDPRGRAIMISAIEKQKLVYILNRDSENNLTISSPLEANKFCSLCYDCVGVDVGYENPIFACLETNYQEIDTDPSGKALLDSEKNLVYYELDLGLNHVVRQWSSIVDARSNKIIGVPGGDDGPSGVLVCSEGFITYKSPGKNEHRVPIPRRFNPIDESERIPIIVASVVHRMKNAFFILVQNEDGDLFKVSIDYKDSTVNSIRIKYFDTIPVANSLCIFRSGFLFCASEFGNHQFYQFENLGDEVDSPEFSSLNFPSSGEYIIDSESTVYFQPHSLSCLTAVNEIESLMPTLGGMIYNIADEETPQIFALCGKNGTSASLKVIRHGLEVTEMAVSELPGNAQALWTIKQSTSDEFDHFIVISFLDATLVLKIGEEVEEVSDSGFVNNLPTILVQLLSDNSLVQVTPHSIRHVLQDGRVNEWKPPKNREIVCATSNSRQVVISLNRGEVVLFELDPGFSGILTEFSDRYTSQSDIVCMAIPDIEHGRIRSPVLSIGCNDQTARILSLDPNSCFDPLSTQALSDMPESMCLSKLVEHVQNKSNTDQSSTTSNEISSLFLFIGLRNGLLIRTTIDSSYSYEMTDTRTRFLGTRPVKLFPVTIQNKLCVLATSTRSWLNYVHQGQSKLSPMSYDMLEYSSSFSSDQCSQGVVAIAENTLRIFTIDRIDTVINQASIQLSYTPKAMTLNKDSKFFVIIESEHGIMSSSKYANLLVENEIVESLEDAQEAILPPEQFGYVRAKDGNWASCIRVLNPFTGETVQLLELDDNEAAFSLASIEFRSDLGKQYIVVGTGCDVTLRPRTSSNSYLRVYEWNEDGDKLSLLHKTKVDSVPQSLVQFQDRLAAGIGSSLVLFDLGKKKLLRKAQLNGLPSLISKLVVVPVSSAAQSSNLASQAEHAMESGMGTFIPRQKQSNRIIIADVHESIHYAIYNSYNQQFVIVCDDVIPRFITSLCCLDRDTVAVSDKFGTFTVLRLPDDLLLQLQRQSSVDNHSNAQQLLTAIANKKSVSISNKKRFNGMHEAPYKFSLVAQYHIGGSDIITFMQALPSWNQNLSGDISSNAVDGTTGDASSKNTRPVLVYMTLLGQLGSMVPLVSLQNDVEFFTGLELNIRNEHMNYQTLPNLGYDHLMYRSKINPVKNIIDGTICEQFTSLYSPQSSGPLFASNEVNGISNNSGNAGDSIRQRIAASLDRSVNEVIKKIEDIRAMNIF</sequence>
<proteinExistence type="inferred from homology"/>
<dbReference type="InterPro" id="IPR004871">
    <property type="entry name" value="RSE1/DDB1/CPSF1_C"/>
</dbReference>
<dbReference type="FunFam" id="2.130.10.10:FF:000031">
    <property type="entry name" value="Splicing factor 3b subunit 3"/>
    <property type="match status" value="1"/>
</dbReference>
<dbReference type="GO" id="GO:0006397">
    <property type="term" value="P:mRNA processing"/>
    <property type="evidence" value="ECO:0007669"/>
    <property type="project" value="UniProtKB-KW"/>
</dbReference>
<feature type="domain" description="RSE1/DDB1/CPSF1 C-terminal" evidence="7">
    <location>
        <begin position="864"/>
        <end position="1266"/>
    </location>
</feature>
<organism evidence="10 11">
    <name type="scientific">Smittium culicis</name>
    <dbReference type="NCBI Taxonomy" id="133412"/>
    <lineage>
        <taxon>Eukaryota</taxon>
        <taxon>Fungi</taxon>
        <taxon>Fungi incertae sedis</taxon>
        <taxon>Zoopagomycota</taxon>
        <taxon>Kickxellomycotina</taxon>
        <taxon>Harpellomycetes</taxon>
        <taxon>Harpellales</taxon>
        <taxon>Legeriomycetaceae</taxon>
        <taxon>Smittium</taxon>
    </lineage>
</organism>
<dbReference type="Proteomes" id="UP000187429">
    <property type="component" value="Unassembled WGS sequence"/>
</dbReference>
<dbReference type="InterPro" id="IPR058543">
    <property type="entry name" value="Beta-prop_RSE1/DDB1/CPSF1_2nd"/>
</dbReference>
<dbReference type="OrthoDB" id="436637at2759"/>
<evidence type="ECO:0000256" key="5">
    <source>
        <dbReference type="ARBA" id="ARBA00023242"/>
    </source>
</evidence>
<comment type="caution">
    <text evidence="10">The sequence shown here is derived from an EMBL/GenBank/DDBJ whole genome shotgun (WGS) entry which is preliminary data.</text>
</comment>